<dbReference type="Proteomes" id="UP000051530">
    <property type="component" value="Unassembled WGS sequence"/>
</dbReference>
<feature type="non-terminal residue" evidence="1">
    <location>
        <position position="1"/>
    </location>
</feature>
<organism evidence="1 2">
    <name type="scientific">Pseudoloma neurophilia</name>
    <dbReference type="NCBI Taxonomy" id="146866"/>
    <lineage>
        <taxon>Eukaryota</taxon>
        <taxon>Fungi</taxon>
        <taxon>Fungi incertae sedis</taxon>
        <taxon>Microsporidia</taxon>
        <taxon>Pseudoloma</taxon>
    </lineage>
</organism>
<name>A0A0R0LTA7_9MICR</name>
<protein>
    <submittedName>
        <fullName evidence="1">Uncharacterized protein</fullName>
    </submittedName>
</protein>
<gene>
    <name evidence="1" type="ORF">M153_35450001679</name>
</gene>
<evidence type="ECO:0000313" key="1">
    <source>
        <dbReference type="EMBL" id="KRH92684.1"/>
    </source>
</evidence>
<dbReference type="AlphaFoldDB" id="A0A0R0LTA7"/>
<dbReference type="VEuPathDB" id="MicrosporidiaDB:M153_35450001679"/>
<evidence type="ECO:0000313" key="2">
    <source>
        <dbReference type="Proteomes" id="UP000051530"/>
    </source>
</evidence>
<reference evidence="1 2" key="1">
    <citation type="submission" date="2015-07" db="EMBL/GenBank/DDBJ databases">
        <title>The genome of Pseudoloma neurophilia, a relevant intracellular parasite of the zebrafish.</title>
        <authorList>
            <person name="Ndikumana S."/>
            <person name="Pelin A."/>
            <person name="Sanders J."/>
            <person name="Corradi N."/>
        </authorList>
    </citation>
    <scope>NUCLEOTIDE SEQUENCE [LARGE SCALE GENOMIC DNA]</scope>
    <source>
        <strain evidence="1 2">MK1</strain>
    </source>
</reference>
<sequence length="50" mass="5897">IELFDPVQVFELNDVKYFLAKLKRVNEPQENRIRGWWCGVLAYSGKIISI</sequence>
<accession>A0A0R0LTA7</accession>
<dbReference type="EMBL" id="LGUB01000753">
    <property type="protein sequence ID" value="KRH92684.1"/>
    <property type="molecule type" value="Genomic_DNA"/>
</dbReference>
<proteinExistence type="predicted"/>
<keyword evidence="2" id="KW-1185">Reference proteome</keyword>
<comment type="caution">
    <text evidence="1">The sequence shown here is derived from an EMBL/GenBank/DDBJ whole genome shotgun (WGS) entry which is preliminary data.</text>
</comment>